<dbReference type="Gene3D" id="1.10.10.10">
    <property type="entry name" value="Winged helix-like DNA-binding domain superfamily/Winged helix DNA-binding domain"/>
    <property type="match status" value="1"/>
</dbReference>
<feature type="domain" description="RNA polymerase sigma factor 70 region 4 type 2" evidence="6">
    <location>
        <begin position="114"/>
        <end position="166"/>
    </location>
</feature>
<evidence type="ECO:0000256" key="3">
    <source>
        <dbReference type="ARBA" id="ARBA00023082"/>
    </source>
</evidence>
<dbReference type="SUPFAM" id="SSF88659">
    <property type="entry name" value="Sigma3 and sigma4 domains of RNA polymerase sigma factors"/>
    <property type="match status" value="1"/>
</dbReference>
<dbReference type="Pfam" id="PF04542">
    <property type="entry name" value="Sigma70_r2"/>
    <property type="match status" value="1"/>
</dbReference>
<dbReference type="Proteomes" id="UP000261082">
    <property type="component" value="Unassembled WGS sequence"/>
</dbReference>
<dbReference type="PANTHER" id="PTHR43133">
    <property type="entry name" value="RNA POLYMERASE ECF-TYPE SIGMA FACTO"/>
    <property type="match status" value="1"/>
</dbReference>
<evidence type="ECO:0000256" key="2">
    <source>
        <dbReference type="ARBA" id="ARBA00023015"/>
    </source>
</evidence>
<keyword evidence="4" id="KW-0804">Transcription</keyword>
<dbReference type="InterPro" id="IPR013249">
    <property type="entry name" value="RNA_pol_sigma70_r4_t2"/>
</dbReference>
<dbReference type="InterPro" id="IPR007627">
    <property type="entry name" value="RNA_pol_sigma70_r2"/>
</dbReference>
<protein>
    <submittedName>
        <fullName evidence="7">Sigma-70 family RNA polymerase sigma factor</fullName>
    </submittedName>
</protein>
<keyword evidence="8" id="KW-1185">Reference proteome</keyword>
<dbReference type="SUPFAM" id="SSF88946">
    <property type="entry name" value="Sigma2 domain of RNA polymerase sigma factors"/>
    <property type="match status" value="1"/>
</dbReference>
<sequence>MNTEEKLIERCKKRDRAAQSELFEKYKNTLYFLSLKYCRNEADAEDNTQDAFITIFEKIKSYKGKGSFEGWMKRITIYKAIAKYKIKKTTAVDYKNALLEDTTIEENKMNFPLETLLNMVQKLPDQYRLVFNLYQLDGFSHKEVANLLAISESTSKSNYHRAKQLLKNDILKLKNNPKITNNGA</sequence>
<dbReference type="GO" id="GO:0006352">
    <property type="term" value="P:DNA-templated transcription initiation"/>
    <property type="evidence" value="ECO:0007669"/>
    <property type="project" value="InterPro"/>
</dbReference>
<feature type="domain" description="RNA polymerase sigma-70 region 2" evidence="5">
    <location>
        <begin position="22"/>
        <end position="81"/>
    </location>
</feature>
<evidence type="ECO:0000313" key="8">
    <source>
        <dbReference type="Proteomes" id="UP000261082"/>
    </source>
</evidence>
<keyword evidence="2" id="KW-0805">Transcription regulation</keyword>
<comment type="similarity">
    <text evidence="1">Belongs to the sigma-70 factor family. ECF subfamily.</text>
</comment>
<dbReference type="PANTHER" id="PTHR43133:SF46">
    <property type="entry name" value="RNA POLYMERASE SIGMA-70 FACTOR ECF SUBFAMILY"/>
    <property type="match status" value="1"/>
</dbReference>
<dbReference type="Gene3D" id="1.10.1740.10">
    <property type="match status" value="1"/>
</dbReference>
<dbReference type="InterPro" id="IPR013324">
    <property type="entry name" value="RNA_pol_sigma_r3/r4-like"/>
</dbReference>
<comment type="caution">
    <text evidence="7">The sequence shown here is derived from an EMBL/GenBank/DDBJ whole genome shotgun (WGS) entry which is preliminary data.</text>
</comment>
<dbReference type="CDD" id="cd06171">
    <property type="entry name" value="Sigma70_r4"/>
    <property type="match status" value="1"/>
</dbReference>
<evidence type="ECO:0000259" key="5">
    <source>
        <dbReference type="Pfam" id="PF04542"/>
    </source>
</evidence>
<dbReference type="NCBIfam" id="TIGR02937">
    <property type="entry name" value="sigma70-ECF"/>
    <property type="match status" value="1"/>
</dbReference>
<evidence type="ECO:0000313" key="7">
    <source>
        <dbReference type="EMBL" id="RFN59809.1"/>
    </source>
</evidence>
<dbReference type="GO" id="GO:0016987">
    <property type="term" value="F:sigma factor activity"/>
    <property type="evidence" value="ECO:0007669"/>
    <property type="project" value="UniProtKB-KW"/>
</dbReference>
<accession>A0A3E1QCD0</accession>
<dbReference type="InterPro" id="IPR036388">
    <property type="entry name" value="WH-like_DNA-bd_sf"/>
</dbReference>
<dbReference type="InterPro" id="IPR039425">
    <property type="entry name" value="RNA_pol_sigma-70-like"/>
</dbReference>
<dbReference type="InterPro" id="IPR013325">
    <property type="entry name" value="RNA_pol_sigma_r2"/>
</dbReference>
<dbReference type="AlphaFoldDB" id="A0A3E1QCD0"/>
<evidence type="ECO:0000259" key="6">
    <source>
        <dbReference type="Pfam" id="PF08281"/>
    </source>
</evidence>
<dbReference type="EMBL" id="QVID01000001">
    <property type="protein sequence ID" value="RFN59809.1"/>
    <property type="molecule type" value="Genomic_DNA"/>
</dbReference>
<gene>
    <name evidence="7" type="ORF">DZ858_07090</name>
</gene>
<evidence type="ECO:0000256" key="1">
    <source>
        <dbReference type="ARBA" id="ARBA00010641"/>
    </source>
</evidence>
<dbReference type="RefSeq" id="WP_117158870.1">
    <property type="nucleotide sequence ID" value="NZ_QVID01000001.1"/>
</dbReference>
<dbReference type="OrthoDB" id="1056775at2"/>
<dbReference type="GO" id="GO:0003677">
    <property type="term" value="F:DNA binding"/>
    <property type="evidence" value="ECO:0007669"/>
    <property type="project" value="InterPro"/>
</dbReference>
<keyword evidence="3" id="KW-0731">Sigma factor</keyword>
<proteinExistence type="inferred from homology"/>
<dbReference type="Pfam" id="PF08281">
    <property type="entry name" value="Sigma70_r4_2"/>
    <property type="match status" value="1"/>
</dbReference>
<name>A0A3E1QCD0_9FLAO</name>
<organism evidence="7 8">
    <name type="scientific">Marixanthomonas ophiurae</name>
    <dbReference type="NCBI Taxonomy" id="387659"/>
    <lineage>
        <taxon>Bacteria</taxon>
        <taxon>Pseudomonadati</taxon>
        <taxon>Bacteroidota</taxon>
        <taxon>Flavobacteriia</taxon>
        <taxon>Flavobacteriales</taxon>
        <taxon>Flavobacteriaceae</taxon>
        <taxon>Marixanthomonas</taxon>
    </lineage>
</organism>
<dbReference type="InterPro" id="IPR014284">
    <property type="entry name" value="RNA_pol_sigma-70_dom"/>
</dbReference>
<evidence type="ECO:0000256" key="4">
    <source>
        <dbReference type="ARBA" id="ARBA00023163"/>
    </source>
</evidence>
<reference evidence="7 8" key="1">
    <citation type="journal article" date="2007" name="Int. J. Syst. Evol. Microbiol.">
        <title>Marixanthomonas ophiurae gen. nov., sp. nov., a marine bacterium of the family Flavobacteriaceae isolated from a deep-sea brittle star.</title>
        <authorList>
            <person name="Romanenko L.A."/>
            <person name="Uchino M."/>
            <person name="Frolova G.M."/>
            <person name="Mikhailov V.V."/>
        </authorList>
    </citation>
    <scope>NUCLEOTIDE SEQUENCE [LARGE SCALE GENOMIC DNA]</scope>
    <source>
        <strain evidence="7 8">KMM 3046</strain>
    </source>
</reference>